<organism evidence="1 2">
    <name type="scientific">Candidatus Thermofonsia Clade 1 bacterium</name>
    <dbReference type="NCBI Taxonomy" id="2364210"/>
    <lineage>
        <taxon>Bacteria</taxon>
        <taxon>Bacillati</taxon>
        <taxon>Chloroflexota</taxon>
        <taxon>Candidatus Thermofontia</taxon>
        <taxon>Candidatus Thermofonsia Clade 1</taxon>
    </lineage>
</organism>
<dbReference type="Proteomes" id="UP000229681">
    <property type="component" value="Unassembled WGS sequence"/>
</dbReference>
<gene>
    <name evidence="1" type="ORF">CUN49_18690</name>
</gene>
<dbReference type="EMBL" id="PGTM01000968">
    <property type="protein sequence ID" value="PJF33386.1"/>
    <property type="molecule type" value="Genomic_DNA"/>
</dbReference>
<reference evidence="1 2" key="1">
    <citation type="submission" date="2017-11" db="EMBL/GenBank/DDBJ databases">
        <title>Evolution of Phototrophy in the Chloroflexi Phylum Driven by Horizontal Gene Transfer.</title>
        <authorList>
            <person name="Ward L.M."/>
            <person name="Hemp J."/>
            <person name="Shih P.M."/>
            <person name="Mcglynn S.E."/>
            <person name="Fischer W."/>
        </authorList>
    </citation>
    <scope>NUCLEOTIDE SEQUENCE [LARGE SCALE GENOMIC DNA]</scope>
    <source>
        <strain evidence="1">JP3_13</strain>
    </source>
</reference>
<comment type="caution">
    <text evidence="1">The sequence shown here is derived from an EMBL/GenBank/DDBJ whole genome shotgun (WGS) entry which is preliminary data.</text>
</comment>
<protein>
    <submittedName>
        <fullName evidence="1">Uncharacterized protein</fullName>
    </submittedName>
</protein>
<sequence length="59" mass="6438">MSHSERTFTQTELAAALRVVLRIGVLALRSGAASFRTQEVMVRCASAPVQADARRAHSR</sequence>
<proteinExistence type="predicted"/>
<evidence type="ECO:0000313" key="2">
    <source>
        <dbReference type="Proteomes" id="UP000229681"/>
    </source>
</evidence>
<accession>A0A2M8P775</accession>
<evidence type="ECO:0000313" key="1">
    <source>
        <dbReference type="EMBL" id="PJF33386.1"/>
    </source>
</evidence>
<name>A0A2M8P775_9CHLR</name>
<dbReference type="AlphaFoldDB" id="A0A2M8P775"/>